<evidence type="ECO:0000313" key="3">
    <source>
        <dbReference type="Proteomes" id="UP001497644"/>
    </source>
</evidence>
<accession>A0AAV2PDX0</accession>
<proteinExistence type="predicted"/>
<dbReference type="PROSITE" id="PS51745">
    <property type="entry name" value="PB1"/>
    <property type="match status" value="1"/>
</dbReference>
<keyword evidence="3" id="KW-1185">Reference proteome</keyword>
<evidence type="ECO:0000313" key="2">
    <source>
        <dbReference type="EMBL" id="CAL1689749.1"/>
    </source>
</evidence>
<protein>
    <recommendedName>
        <fullName evidence="1">PB1 domain-containing protein</fullName>
    </recommendedName>
</protein>
<evidence type="ECO:0000259" key="1">
    <source>
        <dbReference type="PROSITE" id="PS51745"/>
    </source>
</evidence>
<sequence length="145" mass="16912">MATISFKAFLLEGEKITRRSGIGSWMLDLDDMPETRRFGIDADVATNYVYLCEKLENVFPSLRRKYYTVEWRDEESEIITISTNEELEIAVEEMSKNNICKLYIRPRSNTDRIAMLDDQIDEKTLHHYVICDCIQSTGRTIMAVD</sequence>
<dbReference type="EMBL" id="OZ034832">
    <property type="protein sequence ID" value="CAL1689749.1"/>
    <property type="molecule type" value="Genomic_DNA"/>
</dbReference>
<dbReference type="Proteomes" id="UP001497644">
    <property type="component" value="Chromosome 9"/>
</dbReference>
<gene>
    <name evidence="2" type="ORF">LPLAT_LOCUS14606</name>
</gene>
<dbReference type="InterPro" id="IPR053793">
    <property type="entry name" value="PB1-like"/>
</dbReference>
<dbReference type="InterPro" id="IPR000270">
    <property type="entry name" value="PB1_dom"/>
</dbReference>
<dbReference type="AlphaFoldDB" id="A0AAV2PDX0"/>
<dbReference type="Gene3D" id="3.10.20.90">
    <property type="entry name" value="Phosphatidylinositol 3-kinase Catalytic Subunit, Chain A, domain 1"/>
    <property type="match status" value="1"/>
</dbReference>
<organism evidence="2 3">
    <name type="scientific">Lasius platythorax</name>
    <dbReference type="NCBI Taxonomy" id="488582"/>
    <lineage>
        <taxon>Eukaryota</taxon>
        <taxon>Metazoa</taxon>
        <taxon>Ecdysozoa</taxon>
        <taxon>Arthropoda</taxon>
        <taxon>Hexapoda</taxon>
        <taxon>Insecta</taxon>
        <taxon>Pterygota</taxon>
        <taxon>Neoptera</taxon>
        <taxon>Endopterygota</taxon>
        <taxon>Hymenoptera</taxon>
        <taxon>Apocrita</taxon>
        <taxon>Aculeata</taxon>
        <taxon>Formicoidea</taxon>
        <taxon>Formicidae</taxon>
        <taxon>Formicinae</taxon>
        <taxon>Lasius</taxon>
        <taxon>Lasius</taxon>
    </lineage>
</organism>
<feature type="domain" description="PB1" evidence="1">
    <location>
        <begin position="3"/>
        <end position="107"/>
    </location>
</feature>
<reference evidence="2" key="1">
    <citation type="submission" date="2024-04" db="EMBL/GenBank/DDBJ databases">
        <authorList>
            <consortium name="Molecular Ecology Group"/>
        </authorList>
    </citation>
    <scope>NUCLEOTIDE SEQUENCE</scope>
</reference>
<name>A0AAV2PDX0_9HYME</name>
<dbReference type="Pfam" id="PF00564">
    <property type="entry name" value="PB1"/>
    <property type="match status" value="1"/>
</dbReference>
<dbReference type="SUPFAM" id="SSF54277">
    <property type="entry name" value="CAD &amp; PB1 domains"/>
    <property type="match status" value="1"/>
</dbReference>